<evidence type="ECO:0000256" key="2">
    <source>
        <dbReference type="ARBA" id="ARBA00023002"/>
    </source>
</evidence>
<dbReference type="GO" id="GO:0016020">
    <property type="term" value="C:membrane"/>
    <property type="evidence" value="ECO:0007669"/>
    <property type="project" value="TreeGrafter"/>
</dbReference>
<keyword evidence="2" id="KW-0560">Oxidoreductase</keyword>
<evidence type="ECO:0000313" key="4">
    <source>
        <dbReference type="Proteomes" id="UP000267077"/>
    </source>
</evidence>
<dbReference type="InterPro" id="IPR020904">
    <property type="entry name" value="Sc_DH/Rdtase_CS"/>
</dbReference>
<comment type="caution">
    <text evidence="3">The sequence shown here is derived from an EMBL/GenBank/DDBJ whole genome shotgun (WGS) entry which is preliminary data.</text>
</comment>
<dbReference type="PANTHER" id="PTHR44196">
    <property type="entry name" value="DEHYDROGENASE/REDUCTASE SDR FAMILY MEMBER 7B"/>
    <property type="match status" value="1"/>
</dbReference>
<dbReference type="EMBL" id="RYZR01000005">
    <property type="protein sequence ID" value="RUL64284.1"/>
    <property type="molecule type" value="Genomic_DNA"/>
</dbReference>
<dbReference type="RefSeq" id="WP_126673564.1">
    <property type="nucleotide sequence ID" value="NZ_RYZR01000005.1"/>
</dbReference>
<dbReference type="PROSITE" id="PS00061">
    <property type="entry name" value="ADH_SHORT"/>
    <property type="match status" value="1"/>
</dbReference>
<evidence type="ECO:0000256" key="1">
    <source>
        <dbReference type="ARBA" id="ARBA00006484"/>
    </source>
</evidence>
<protein>
    <submittedName>
        <fullName evidence="3">SDR family oxidoreductase</fullName>
    </submittedName>
</protein>
<dbReference type="PANTHER" id="PTHR44196:SF1">
    <property type="entry name" value="DEHYDROGENASE_REDUCTASE SDR FAMILY MEMBER 7B"/>
    <property type="match status" value="1"/>
</dbReference>
<evidence type="ECO:0000313" key="3">
    <source>
        <dbReference type="EMBL" id="RUL64284.1"/>
    </source>
</evidence>
<dbReference type="InterPro" id="IPR002347">
    <property type="entry name" value="SDR_fam"/>
</dbReference>
<gene>
    <name evidence="3" type="ORF">EKH79_09575</name>
</gene>
<accession>A0A3S0S3X6</accession>
<dbReference type="Pfam" id="PF00106">
    <property type="entry name" value="adh_short"/>
    <property type="match status" value="1"/>
</dbReference>
<organism evidence="3 4">
    <name type="scientific">Dyella dinghuensis</name>
    <dbReference type="NCBI Taxonomy" id="1920169"/>
    <lineage>
        <taxon>Bacteria</taxon>
        <taxon>Pseudomonadati</taxon>
        <taxon>Pseudomonadota</taxon>
        <taxon>Gammaproteobacteria</taxon>
        <taxon>Lysobacterales</taxon>
        <taxon>Rhodanobacteraceae</taxon>
        <taxon>Dyella</taxon>
    </lineage>
</organism>
<proteinExistence type="inferred from homology"/>
<dbReference type="InterPro" id="IPR036291">
    <property type="entry name" value="NAD(P)-bd_dom_sf"/>
</dbReference>
<dbReference type="SUPFAM" id="SSF51735">
    <property type="entry name" value="NAD(P)-binding Rossmann-fold domains"/>
    <property type="match status" value="1"/>
</dbReference>
<dbReference type="NCBIfam" id="NF005489">
    <property type="entry name" value="PRK07102.1"/>
    <property type="match status" value="1"/>
</dbReference>
<dbReference type="Proteomes" id="UP000267077">
    <property type="component" value="Unassembled WGS sequence"/>
</dbReference>
<keyword evidence="4" id="KW-1185">Reference proteome</keyword>
<dbReference type="OrthoDB" id="335726at2"/>
<name>A0A3S0S3X6_9GAMM</name>
<dbReference type="GO" id="GO:0016491">
    <property type="term" value="F:oxidoreductase activity"/>
    <property type="evidence" value="ECO:0007669"/>
    <property type="project" value="UniProtKB-KW"/>
</dbReference>
<reference evidence="3 4" key="1">
    <citation type="submission" date="2018-12" db="EMBL/GenBank/DDBJ databases">
        <title>Dyella dinghuensis sp. nov. DHOA06 and Dyella choica sp. nov. 4M-K27, isolated from forest soil.</title>
        <authorList>
            <person name="Qiu L.-H."/>
            <person name="Gao Z.-H."/>
        </authorList>
    </citation>
    <scope>NUCLEOTIDE SEQUENCE [LARGE SCALE GENOMIC DNA]</scope>
    <source>
        <strain evidence="3 4">DHOA06</strain>
    </source>
</reference>
<dbReference type="Gene3D" id="3.40.50.720">
    <property type="entry name" value="NAD(P)-binding Rossmann-like Domain"/>
    <property type="match status" value="1"/>
</dbReference>
<dbReference type="PRINTS" id="PR00081">
    <property type="entry name" value="GDHRDH"/>
</dbReference>
<comment type="similarity">
    <text evidence="1">Belongs to the short-chain dehydrogenases/reductases (SDR) family.</text>
</comment>
<dbReference type="AlphaFoldDB" id="A0A3S0S3X6"/>
<sequence length="245" mass="26744">MLRILIVGASSAIAEATARCYAARGARLFLIARQSQRLEDMASDLKVRGAADVAFATLDVNQLDAHGDVLSQAWTWLGEVDAMLVAHGTLPDQNACEASAELAVKEFNTNGTSTIALMTLAANRFEAQRHGTLAVISSVAGDRGRQSNYLYGSAKAAVTAFASGLRQRLTKVGVNVLTIKPGFVDTPMTRDFKKSALWAKPESIARSIVRAVDRGRSVVYLPWFWLPIMLIIRHVPEFVFKRIKL</sequence>